<evidence type="ECO:0000313" key="3">
    <source>
        <dbReference type="Proteomes" id="UP001281614"/>
    </source>
</evidence>
<gene>
    <name evidence="2" type="ORF">CKAH01_13878</name>
</gene>
<protein>
    <submittedName>
        <fullName evidence="2">High-affinity nicotinic acid transporter</fullName>
    </submittedName>
</protein>
<organism evidence="2 3">
    <name type="scientific">Colletotrichum kahawae</name>
    <name type="common">Coffee berry disease fungus</name>
    <dbReference type="NCBI Taxonomy" id="34407"/>
    <lineage>
        <taxon>Eukaryota</taxon>
        <taxon>Fungi</taxon>
        <taxon>Dikarya</taxon>
        <taxon>Ascomycota</taxon>
        <taxon>Pezizomycotina</taxon>
        <taxon>Sordariomycetes</taxon>
        <taxon>Hypocreomycetidae</taxon>
        <taxon>Glomerellales</taxon>
        <taxon>Glomerellaceae</taxon>
        <taxon>Colletotrichum</taxon>
        <taxon>Colletotrichum gloeosporioides species complex</taxon>
    </lineage>
</organism>
<dbReference type="EMBL" id="VYYT01000065">
    <property type="protein sequence ID" value="KAK2772679.1"/>
    <property type="molecule type" value="Genomic_DNA"/>
</dbReference>
<feature type="compositionally biased region" description="Polar residues" evidence="1">
    <location>
        <begin position="126"/>
        <end position="142"/>
    </location>
</feature>
<evidence type="ECO:0000256" key="1">
    <source>
        <dbReference type="SAM" id="MobiDB-lite"/>
    </source>
</evidence>
<name>A0AAD9YQG9_COLKA</name>
<evidence type="ECO:0000313" key="2">
    <source>
        <dbReference type="EMBL" id="KAK2772679.1"/>
    </source>
</evidence>
<keyword evidence="3" id="KW-1185">Reference proteome</keyword>
<reference evidence="2" key="1">
    <citation type="submission" date="2023-02" db="EMBL/GenBank/DDBJ databases">
        <title>Colletotrichum kahawae CIFC_Que2 genome sequencing and assembly.</title>
        <authorList>
            <person name="Baroncelli R."/>
        </authorList>
    </citation>
    <scope>NUCLEOTIDE SEQUENCE</scope>
    <source>
        <strain evidence="2">CIFC_Que2</strain>
    </source>
</reference>
<proteinExistence type="predicted"/>
<dbReference type="Proteomes" id="UP001281614">
    <property type="component" value="Unassembled WGS sequence"/>
</dbReference>
<sequence>MHEIDGFLETLEDVASSEVLTTKGPFSVFSTSQASNHREQQAGGSLGSTGREVPPSEFATDDNPNAETLPVQPAFDDTEAALTPETLSTANNTDPRQQDEEDVVDIVPEPTDVLGPLPVISREASGASSGSNDTWTNSTETGTVSYHMGSPLSLEMPTAEYGTLMVAMLSSCLDVRPISLYTYKCHGLEPGRDLRLCRSSYRDPAPPDPLFYRGTPPSPTTTVLDYLKTDEVNSLLLDKAGQEFEPYRALLVAHVLEIRTLARKAGLVNLKDHLCRWLDDVFDFALGLEVCTGQTDVETLDDFEHFLTTLFEEYHYPSFEEGIKAFFGVREEASSFVALAAYRGLRMYPQAKGFDFDELDKNDSGYEDGNDDDSVEGDLIEGNMGFGRKSTFWSRLRNSLSIF</sequence>
<comment type="caution">
    <text evidence="2">The sequence shown here is derived from an EMBL/GenBank/DDBJ whole genome shotgun (WGS) entry which is preliminary data.</text>
</comment>
<feature type="region of interest" description="Disordered" evidence="1">
    <location>
        <begin position="28"/>
        <end position="71"/>
    </location>
</feature>
<dbReference type="AlphaFoldDB" id="A0AAD9YQG9"/>
<feature type="region of interest" description="Disordered" evidence="1">
    <location>
        <begin position="109"/>
        <end position="142"/>
    </location>
</feature>
<accession>A0AAD9YQG9</accession>